<comment type="subcellular location">
    <subcellularLocation>
        <location evidence="1">Mitochondrion inner membrane</location>
        <topology evidence="1">Single-pass membrane protein</topology>
    </subcellularLocation>
</comment>
<keyword evidence="2" id="KW-0813">Transport</keyword>
<accession>A0A3B5AL94</accession>
<dbReference type="AlphaFoldDB" id="A0A3B5AL94"/>
<sequence length="94" mass="11054">TWITKYTFSFTSNISLPTDEEEELDEPLKFTTSQASHRTWKVDRSMGSHYERPWWKVFPISVAVSGFLLWCALRDETDVDVQLEKQQLPDEQLS</sequence>
<keyword evidence="5" id="KW-0732">Signal</keyword>
<keyword evidence="4" id="KW-0812">Transmembrane</keyword>
<dbReference type="PANTHER" id="PTHR35268">
    <property type="entry name" value="PROTEIN CCSMST1"/>
    <property type="match status" value="1"/>
</dbReference>
<dbReference type="Pfam" id="PF15013">
    <property type="entry name" value="CCSMST1"/>
    <property type="match status" value="1"/>
</dbReference>
<dbReference type="PRINTS" id="PR02042">
    <property type="entry name" value="CCSMST1"/>
</dbReference>
<keyword evidence="9" id="KW-0496">Mitochondrion</keyword>
<keyword evidence="7" id="KW-0249">Electron transport</keyword>
<keyword evidence="8" id="KW-1133">Transmembrane helix</keyword>
<proteinExistence type="inferred from homology"/>
<evidence type="ECO:0000313" key="12">
    <source>
        <dbReference type="Ensembl" id="ENSSPAP00000021630.1"/>
    </source>
</evidence>
<reference evidence="12" key="1">
    <citation type="submission" date="2023-09" db="UniProtKB">
        <authorList>
            <consortium name="Ensembl"/>
        </authorList>
    </citation>
    <scope>IDENTIFICATION</scope>
</reference>
<dbReference type="GeneTree" id="ENSGT00510000049652"/>
<evidence type="ECO:0000256" key="1">
    <source>
        <dbReference type="ARBA" id="ARBA00004434"/>
    </source>
</evidence>
<keyword evidence="6" id="KW-0999">Mitochondrion inner membrane</keyword>
<organism evidence="12">
    <name type="scientific">Stegastes partitus</name>
    <name type="common">bicolor damselfish</name>
    <dbReference type="NCBI Taxonomy" id="144197"/>
    <lineage>
        <taxon>Eukaryota</taxon>
        <taxon>Metazoa</taxon>
        <taxon>Chordata</taxon>
        <taxon>Craniata</taxon>
        <taxon>Vertebrata</taxon>
        <taxon>Euteleostomi</taxon>
        <taxon>Actinopterygii</taxon>
        <taxon>Neopterygii</taxon>
        <taxon>Teleostei</taxon>
        <taxon>Neoteleostei</taxon>
        <taxon>Acanthomorphata</taxon>
        <taxon>Ovalentaria</taxon>
        <taxon>Pomacentridae</taxon>
        <taxon>Stegastes</taxon>
    </lineage>
</organism>
<evidence type="ECO:0000256" key="2">
    <source>
        <dbReference type="ARBA" id="ARBA00022448"/>
    </source>
</evidence>
<evidence type="ECO:0000256" key="5">
    <source>
        <dbReference type="ARBA" id="ARBA00022729"/>
    </source>
</evidence>
<keyword evidence="3" id="KW-0679">Respiratory chain</keyword>
<dbReference type="GO" id="GO:0005743">
    <property type="term" value="C:mitochondrial inner membrane"/>
    <property type="evidence" value="ECO:0007669"/>
    <property type="project" value="UniProtKB-SubCell"/>
</dbReference>
<name>A0A3B5AL94_9TELE</name>
<evidence type="ECO:0000256" key="3">
    <source>
        <dbReference type="ARBA" id="ARBA00022660"/>
    </source>
</evidence>
<dbReference type="Ensembl" id="ENSSPAT00000021969.1">
    <property type="protein sequence ID" value="ENSSPAP00000021630.1"/>
    <property type="gene ID" value="ENSSPAG00000016319.1"/>
</dbReference>
<evidence type="ECO:0000256" key="7">
    <source>
        <dbReference type="ARBA" id="ARBA00022982"/>
    </source>
</evidence>
<evidence type="ECO:0000256" key="4">
    <source>
        <dbReference type="ARBA" id="ARBA00022692"/>
    </source>
</evidence>
<keyword evidence="10" id="KW-0472">Membrane</keyword>
<dbReference type="PANTHER" id="PTHR35268:SF1">
    <property type="entry name" value="UBIQUINOL-CYTOCHROME-C REDUCTASE COMPLEX ASSEMBLY FACTOR 4"/>
    <property type="match status" value="1"/>
</dbReference>
<evidence type="ECO:0000256" key="10">
    <source>
        <dbReference type="ARBA" id="ARBA00023136"/>
    </source>
</evidence>
<dbReference type="InterPro" id="IPR029160">
    <property type="entry name" value="UQCC4"/>
</dbReference>
<evidence type="ECO:0000256" key="8">
    <source>
        <dbReference type="ARBA" id="ARBA00022989"/>
    </source>
</evidence>
<evidence type="ECO:0000256" key="11">
    <source>
        <dbReference type="ARBA" id="ARBA00034713"/>
    </source>
</evidence>
<evidence type="ECO:0000256" key="6">
    <source>
        <dbReference type="ARBA" id="ARBA00022792"/>
    </source>
</evidence>
<evidence type="ECO:0000256" key="9">
    <source>
        <dbReference type="ARBA" id="ARBA00023128"/>
    </source>
</evidence>
<comment type="similarity">
    <text evidence="11">Belongs to the UQCC4 family.</text>
</comment>
<protein>
    <submittedName>
        <fullName evidence="12">Uncharacterized protein</fullName>
    </submittedName>
</protein>
<dbReference type="InterPro" id="IPR023248">
    <property type="entry name" value="UQCC4_vert"/>
</dbReference>